<evidence type="ECO:0000256" key="1">
    <source>
        <dbReference type="SAM" id="Phobius"/>
    </source>
</evidence>
<accession>G7VB22</accession>
<name>G7VB22_9CREN</name>
<dbReference type="AlphaFoldDB" id="G7VB22"/>
<proteinExistence type="predicted"/>
<dbReference type="EMBL" id="CP003098">
    <property type="protein sequence ID" value="AET32332.1"/>
    <property type="molecule type" value="Genomic_DNA"/>
</dbReference>
<evidence type="ECO:0000313" key="2">
    <source>
        <dbReference type="EMBL" id="AET32332.1"/>
    </source>
</evidence>
<dbReference type="Proteomes" id="UP000005867">
    <property type="component" value="Chromosome"/>
</dbReference>
<organism evidence="2 3">
    <name type="scientific">Pyrobaculum ferrireducens</name>
    <dbReference type="NCBI Taxonomy" id="1104324"/>
    <lineage>
        <taxon>Archaea</taxon>
        <taxon>Thermoproteota</taxon>
        <taxon>Thermoprotei</taxon>
        <taxon>Thermoproteales</taxon>
        <taxon>Thermoproteaceae</taxon>
        <taxon>Pyrobaculum</taxon>
    </lineage>
</organism>
<feature type="transmembrane region" description="Helical" evidence="1">
    <location>
        <begin position="45"/>
        <end position="67"/>
    </location>
</feature>
<dbReference type="KEGG" id="pyr:P186_0891"/>
<dbReference type="BioCyc" id="PSP1104324:GJSN-871-MONOMER"/>
<dbReference type="eggNOG" id="arCOG14241">
    <property type="taxonomic scope" value="Archaea"/>
</dbReference>
<reference evidence="2 3" key="1">
    <citation type="journal article" date="2012" name="J. Bacteriol.">
        <title>Complete genome sequence of strain 1860, a crenarchaeon of the genus pyrobaculum able to grow with various electron acceptors.</title>
        <authorList>
            <person name="Mardanov A.V."/>
            <person name="Gumerov V.M."/>
            <person name="Slobodkina G.B."/>
            <person name="Beletsky A.V."/>
            <person name="Bonch-Osmolovskaya E.A."/>
            <person name="Ravin N.V."/>
            <person name="Skryabin K.G."/>
        </authorList>
    </citation>
    <scope>NUCLEOTIDE SEQUENCE [LARGE SCALE GENOMIC DNA]</scope>
    <source>
        <strain evidence="2 3">1860</strain>
    </source>
</reference>
<dbReference type="HOGENOM" id="CLU_1870819_0_0_2"/>
<keyword evidence="3" id="KW-1185">Reference proteome</keyword>
<keyword evidence="1" id="KW-0472">Membrane</keyword>
<sequence length="136" mass="15186">MAFWTFADIVLRMDELRHALERLILEEAQRLGQPVLVRESVDATWSFFVPTAVFASFFIQLAVYAAWSLAFKIGGCRRGFATALVVVAVLTAALWLLVLPAVFFMGLPIEQPLMYLALNAGLAFIKYSECPKTRLG</sequence>
<keyword evidence="1" id="KW-1133">Transmembrane helix</keyword>
<gene>
    <name evidence="2" type="ORF">P186_0891</name>
</gene>
<keyword evidence="1" id="KW-0812">Transmembrane</keyword>
<feature type="transmembrane region" description="Helical" evidence="1">
    <location>
        <begin position="79"/>
        <end position="106"/>
    </location>
</feature>
<protein>
    <submittedName>
        <fullName evidence="2">Uncharacterized protein</fullName>
    </submittedName>
</protein>
<evidence type="ECO:0000313" key="3">
    <source>
        <dbReference type="Proteomes" id="UP000005867"/>
    </source>
</evidence>
<dbReference type="STRING" id="1104324.P186_0891"/>